<dbReference type="Pfam" id="PF13550">
    <property type="entry name" value="Phage-tail_3"/>
    <property type="match status" value="1"/>
</dbReference>
<evidence type="ECO:0000259" key="1">
    <source>
        <dbReference type="Pfam" id="PF13547"/>
    </source>
</evidence>
<dbReference type="OrthoDB" id="8445115at2"/>
<evidence type="ECO:0000259" key="2">
    <source>
        <dbReference type="Pfam" id="PF13550"/>
    </source>
</evidence>
<dbReference type="InterPro" id="IPR017853">
    <property type="entry name" value="GH"/>
</dbReference>
<feature type="domain" description="Rcc01698-like C-terminal" evidence="3">
    <location>
        <begin position="1043"/>
        <end position="1141"/>
    </location>
</feature>
<protein>
    <submittedName>
        <fullName evidence="5">Phage tail protein</fullName>
    </submittedName>
    <submittedName>
        <fullName evidence="4">Putative tail protein</fullName>
    </submittedName>
</protein>
<evidence type="ECO:0000313" key="6">
    <source>
        <dbReference type="Proteomes" id="UP000245839"/>
    </source>
</evidence>
<organism evidence="5 7">
    <name type="scientific">Jannaschia seohaensis</name>
    <dbReference type="NCBI Taxonomy" id="475081"/>
    <lineage>
        <taxon>Bacteria</taxon>
        <taxon>Pseudomonadati</taxon>
        <taxon>Pseudomonadota</taxon>
        <taxon>Alphaproteobacteria</taxon>
        <taxon>Rhodobacterales</taxon>
        <taxon>Roseobacteraceae</taxon>
        <taxon>Jannaschia</taxon>
    </lineage>
</organism>
<feature type="domain" description="Tip attachment protein J" evidence="2">
    <location>
        <begin position="794"/>
        <end position="953"/>
    </location>
</feature>
<dbReference type="Proteomes" id="UP000251571">
    <property type="component" value="Unassembled WGS sequence"/>
</dbReference>
<proteinExistence type="predicted"/>
<evidence type="ECO:0000313" key="4">
    <source>
        <dbReference type="EMBL" id="PWJ19158.1"/>
    </source>
</evidence>
<evidence type="ECO:0000313" key="7">
    <source>
        <dbReference type="Proteomes" id="UP000251571"/>
    </source>
</evidence>
<evidence type="ECO:0000313" key="5">
    <source>
        <dbReference type="EMBL" id="SSA45820.1"/>
    </source>
</evidence>
<dbReference type="Gene3D" id="3.20.20.80">
    <property type="entry name" value="Glycosidases"/>
    <property type="match status" value="2"/>
</dbReference>
<name>A0A2Y9AN53_9RHOB</name>
<dbReference type="Proteomes" id="UP000245839">
    <property type="component" value="Unassembled WGS sequence"/>
</dbReference>
<reference evidence="5 7" key="1">
    <citation type="submission" date="2016-10" db="EMBL/GenBank/DDBJ databases">
        <authorList>
            <person name="Cai Z."/>
        </authorList>
    </citation>
    <scope>NUCLEOTIDE SEQUENCE [LARGE SCALE GENOMIC DNA]</scope>
    <source>
        <strain evidence="5 7">DSM 25227</strain>
    </source>
</reference>
<dbReference type="InterPro" id="IPR032876">
    <property type="entry name" value="J_dom"/>
</dbReference>
<dbReference type="InterPro" id="IPR025195">
    <property type="entry name" value="GTA_TIM_dom"/>
</dbReference>
<gene>
    <name evidence="4" type="ORF">BCF38_10489</name>
    <name evidence="5" type="ORF">SAMN05421539_10489</name>
</gene>
<feature type="domain" description="GTA TIM-barrel-like" evidence="1">
    <location>
        <begin position="442"/>
        <end position="735"/>
    </location>
</feature>
<dbReference type="EMBL" id="UETC01000004">
    <property type="protein sequence ID" value="SSA45820.1"/>
    <property type="molecule type" value="Genomic_DNA"/>
</dbReference>
<evidence type="ECO:0000259" key="3">
    <source>
        <dbReference type="Pfam" id="PF23666"/>
    </source>
</evidence>
<dbReference type="EMBL" id="QGDJ01000004">
    <property type="protein sequence ID" value="PWJ19158.1"/>
    <property type="molecule type" value="Genomic_DNA"/>
</dbReference>
<dbReference type="InterPro" id="IPR056490">
    <property type="entry name" value="Rcc01698_C"/>
</dbReference>
<keyword evidence="6" id="KW-1185">Reference proteome</keyword>
<dbReference type="RefSeq" id="WP_109564272.1">
    <property type="nucleotide sequence ID" value="NZ_QGDJ01000004.1"/>
</dbReference>
<accession>A0A2Y9AN53</accession>
<dbReference type="Pfam" id="PF13547">
    <property type="entry name" value="GTA_TIM"/>
    <property type="match status" value="1"/>
</dbReference>
<sequence length="1295" mass="138325">MATLVLGAAGAAIGGSLGGSVLGLSAAVIGRAAGATLGRVLDQHILGGGADAIEHGRIDRFRLTGAAEGATVPRVTGRMRVGGQVIWASRFKESRETSGGGGKGTPNTPKTTTFSYSVSFALALCEGEIRRIGRIWADGEEIARDSVQLRLYHGSEDQQPDALIEAIEGTGQAPAFRGTAYVVIEDLELGRFGNRVPQLSFEVVRAADAPEIGSPVSDLIRGVAIVPGTGEYSLATSPVHFDYGGGLKDAANVNTVQEISDFEVSLRDLTEELPQVGAASLVVSWFGDDLRCGACRLRPRVEQTEFDGTPMAWEVSGMDRASAETVPLADGRPVYGGTPADAAVIEAIQGLTGRGIDVTFYPFILMEQLAGNGLPDPYGQPEQAALPWRGRITTALAPGQPGTTDRTAAARAEVDAFFGTVRASDFALSGGDVVYSGPAELSYSRFILHYAALCAAAGGVEGFCIGSEMRGLTRIRADGDSFPAVERLRDLLEDVRLLLPGAKLGYAADWSEYFGYHPSDTGDVHFHLDPVWSHPDCDFVGIDNYMPLTDWRDGSDHLDAGHGSILNPGYLRAGVIGGEGYDWYYPDAAARDAQARAPITDGAYGEPWVFRYKDLQGWWSNMHHDRISGVRQASPTGWVPMSKPIRFTEYGCAAIDKGTNQPNKFLDPKSSESRLPHYSAGTRDDAVQQGYLDAMLHVWSDAANNPVSALYGAPMLDLDHSFVWAWDARPWPAFPQLLDYWNDGANYARGHWVNGRSGLQSLAQTIAEICRDAGIVDVDVSAVRGVLRGHQTDDVQSGRADLQSLLLAYAVEAVETGGKLVFGMREVPRIHDVSVDDLVRAEGPTRSLTRSAVAEIPGRVRVGYGDAMGQFEARMAEAVHPGSTGLPVDESSFPLSLTAGEGHALAERFLAQARVARDGLECGLGPSRRDVAPGDLLRFEGEAERWRIDRIQDEGMRLIRARRVEPTSFRPGGDSEDPIARPRPSAPLPVEAVFLDLPLLTGEEVPRAPYVAAAASPWPGTVAVQSSVEDSGYVFDTALDVPAAMGVTLSELPSASPGRWDRGADLLVRIPGAELQSVSDTALRAGANALAIGSGATQGWEILQFRDASLVEPDVWALSMRLRGQRGTTIPANWPLGAQVVILDGALGQVHVTANGVGLPRHYRLGAARLPLDHPSVIHREVTPHAVGLRPFSPVHLRADWVGGDLAIQWVRRTRAVGEAWGTADVPLAEASERYRIEVSDDLGATLVTNASSSTAVISAAELTASGLTVAPFRIRVAQISDVVGPGAWAEMTLS</sequence>
<dbReference type="Pfam" id="PF23666">
    <property type="entry name" value="Rcc01698_C"/>
    <property type="match status" value="1"/>
</dbReference>
<reference evidence="4 6" key="2">
    <citation type="submission" date="2018-03" db="EMBL/GenBank/DDBJ databases">
        <title>Genomic Encyclopedia of Archaeal and Bacterial Type Strains, Phase II (KMG-II): from individual species to whole genera.</title>
        <authorList>
            <person name="Goeker M."/>
        </authorList>
    </citation>
    <scope>NUCLEOTIDE SEQUENCE [LARGE SCALE GENOMIC DNA]</scope>
    <source>
        <strain evidence="4 6">DSM 25227</strain>
    </source>
</reference>
<dbReference type="CDD" id="cd19607">
    <property type="entry name" value="GTA_TIM-barrel-like"/>
    <property type="match status" value="1"/>
</dbReference>
<dbReference type="SUPFAM" id="SSF51445">
    <property type="entry name" value="(Trans)glycosidases"/>
    <property type="match status" value="1"/>
</dbReference>